<keyword evidence="2" id="KW-1185">Reference proteome</keyword>
<evidence type="ECO:0000313" key="1">
    <source>
        <dbReference type="EMBL" id="MCP3731365.1"/>
    </source>
</evidence>
<reference evidence="1" key="1">
    <citation type="submission" date="2022-05" db="EMBL/GenBank/DDBJ databases">
        <title>Sphingomonas sp. strain MG17 Genome sequencing and assembly.</title>
        <authorList>
            <person name="Kim I."/>
        </authorList>
    </citation>
    <scope>NUCLEOTIDE SEQUENCE</scope>
    <source>
        <strain evidence="1">MG17</strain>
    </source>
</reference>
<sequence>MRIHHVYTDEHGESHFRDMEIDYESSHFDGADRRAKPIPVTSMIFRTTAADQDLDFHNAPQRQFCVNLDAGVEVTVSDGETRYVGAGEVLLLEDVTGKGHMSRHIEKKLRHSIFITLP</sequence>
<accession>A0A9X2KM00</accession>
<protein>
    <recommendedName>
        <fullName evidence="3">Cupin domain-containing protein</fullName>
    </recommendedName>
</protein>
<name>A0A9X2KM00_9SPHN</name>
<proteinExistence type="predicted"/>
<dbReference type="EMBL" id="JAMLDX010000009">
    <property type="protein sequence ID" value="MCP3731365.1"/>
    <property type="molecule type" value="Genomic_DNA"/>
</dbReference>
<comment type="caution">
    <text evidence="1">The sequence shown here is derived from an EMBL/GenBank/DDBJ whole genome shotgun (WGS) entry which is preliminary data.</text>
</comment>
<dbReference type="Proteomes" id="UP001139451">
    <property type="component" value="Unassembled WGS sequence"/>
</dbReference>
<dbReference type="RefSeq" id="WP_254293904.1">
    <property type="nucleotide sequence ID" value="NZ_JAMLDX010000009.1"/>
</dbReference>
<dbReference type="AlphaFoldDB" id="A0A9X2KM00"/>
<evidence type="ECO:0008006" key="3">
    <source>
        <dbReference type="Google" id="ProtNLM"/>
    </source>
</evidence>
<gene>
    <name evidence="1" type="ORF">M9978_13105</name>
</gene>
<organism evidence="1 2">
    <name type="scientific">Sphingomonas tagetis</name>
    <dbReference type="NCBI Taxonomy" id="2949092"/>
    <lineage>
        <taxon>Bacteria</taxon>
        <taxon>Pseudomonadati</taxon>
        <taxon>Pseudomonadota</taxon>
        <taxon>Alphaproteobacteria</taxon>
        <taxon>Sphingomonadales</taxon>
        <taxon>Sphingomonadaceae</taxon>
        <taxon>Sphingomonas</taxon>
    </lineage>
</organism>
<evidence type="ECO:0000313" key="2">
    <source>
        <dbReference type="Proteomes" id="UP001139451"/>
    </source>
</evidence>